<organism evidence="4 5">
    <name type="scientific">Luedemannella flava</name>
    <dbReference type="NCBI Taxonomy" id="349316"/>
    <lineage>
        <taxon>Bacteria</taxon>
        <taxon>Bacillati</taxon>
        <taxon>Actinomycetota</taxon>
        <taxon>Actinomycetes</taxon>
        <taxon>Micromonosporales</taxon>
        <taxon>Micromonosporaceae</taxon>
        <taxon>Luedemannella</taxon>
    </lineage>
</organism>
<keyword evidence="2" id="KW-0812">Transmembrane</keyword>
<dbReference type="Proteomes" id="UP001500218">
    <property type="component" value="Unassembled WGS sequence"/>
</dbReference>
<protein>
    <recommendedName>
        <fullName evidence="6">LPXTG cell wall anchor domain-containing protein</fullName>
    </recommendedName>
</protein>
<evidence type="ECO:0000256" key="1">
    <source>
        <dbReference type="SAM" id="MobiDB-lite"/>
    </source>
</evidence>
<dbReference type="NCBIfam" id="TIGR01167">
    <property type="entry name" value="LPXTG_anchor"/>
    <property type="match status" value="1"/>
</dbReference>
<feature type="chain" id="PRO_5045708222" description="LPXTG cell wall anchor domain-containing protein" evidence="3">
    <location>
        <begin position="30"/>
        <end position="252"/>
    </location>
</feature>
<evidence type="ECO:0000256" key="3">
    <source>
        <dbReference type="SAM" id="SignalP"/>
    </source>
</evidence>
<gene>
    <name evidence="4" type="ORF">GCM10009682_49870</name>
</gene>
<keyword evidence="2" id="KW-0472">Membrane</keyword>
<accession>A0ABP4YMW4</accession>
<evidence type="ECO:0000313" key="4">
    <source>
        <dbReference type="EMBL" id="GAA1823631.1"/>
    </source>
</evidence>
<evidence type="ECO:0000256" key="2">
    <source>
        <dbReference type="SAM" id="Phobius"/>
    </source>
</evidence>
<feature type="transmembrane region" description="Helical" evidence="2">
    <location>
        <begin position="221"/>
        <end position="242"/>
    </location>
</feature>
<keyword evidence="2" id="KW-1133">Transmembrane helix</keyword>
<evidence type="ECO:0008006" key="6">
    <source>
        <dbReference type="Google" id="ProtNLM"/>
    </source>
</evidence>
<comment type="caution">
    <text evidence="4">The sequence shown here is derived from an EMBL/GenBank/DDBJ whole genome shotgun (WGS) entry which is preliminary data.</text>
</comment>
<dbReference type="RefSeq" id="WP_344137194.1">
    <property type="nucleotide sequence ID" value="NZ_BAAALT010000205.1"/>
</dbReference>
<sequence>MASAWRSRITAAVGTAGVLVFGIASPAWADPTTISINSGNIADGGTSAATYKNKSCDPNFGGGPYAGQDVWVFNLPSDGPEAEKSTFVSITATFDTGSGTATRSIPPDGQIVFNGTSKGYTTTPAGWKLTGATAVVTKAEPFFVLTHTCPAGVATTAPTTTKPPTTTAVPTTGTVPTSGSTTSAPVTTTGVAQTSAAVTTGVAPATSAPGSDGGLPVTGSAVGGLVAVGVGLVAAGAALLFLRRRRAGGTEA</sequence>
<proteinExistence type="predicted"/>
<keyword evidence="5" id="KW-1185">Reference proteome</keyword>
<feature type="signal peptide" evidence="3">
    <location>
        <begin position="1"/>
        <end position="29"/>
    </location>
</feature>
<evidence type="ECO:0000313" key="5">
    <source>
        <dbReference type="Proteomes" id="UP001500218"/>
    </source>
</evidence>
<dbReference type="EMBL" id="BAAALT010000205">
    <property type="protein sequence ID" value="GAA1823631.1"/>
    <property type="molecule type" value="Genomic_DNA"/>
</dbReference>
<feature type="region of interest" description="Disordered" evidence="1">
    <location>
        <begin position="156"/>
        <end position="186"/>
    </location>
</feature>
<keyword evidence="3" id="KW-0732">Signal</keyword>
<reference evidence="5" key="1">
    <citation type="journal article" date="2019" name="Int. J. Syst. Evol. Microbiol.">
        <title>The Global Catalogue of Microorganisms (GCM) 10K type strain sequencing project: providing services to taxonomists for standard genome sequencing and annotation.</title>
        <authorList>
            <consortium name="The Broad Institute Genomics Platform"/>
            <consortium name="The Broad Institute Genome Sequencing Center for Infectious Disease"/>
            <person name="Wu L."/>
            <person name="Ma J."/>
        </authorList>
    </citation>
    <scope>NUCLEOTIDE SEQUENCE [LARGE SCALE GENOMIC DNA]</scope>
    <source>
        <strain evidence="5">JCM 13250</strain>
    </source>
</reference>
<name>A0ABP4YMW4_9ACTN</name>